<organism evidence="8 9">
    <name type="scientific">Discostella pseudostelligera</name>
    <dbReference type="NCBI Taxonomy" id="259834"/>
    <lineage>
        <taxon>Eukaryota</taxon>
        <taxon>Sar</taxon>
        <taxon>Stramenopiles</taxon>
        <taxon>Ochrophyta</taxon>
        <taxon>Bacillariophyta</taxon>
        <taxon>Coscinodiscophyceae</taxon>
        <taxon>Thalassiosirophycidae</taxon>
        <taxon>Stephanodiscales</taxon>
        <taxon>Stephanodiscaceae</taxon>
        <taxon>Discostella</taxon>
    </lineage>
</organism>
<dbReference type="Proteomes" id="UP001530293">
    <property type="component" value="Unassembled WGS sequence"/>
</dbReference>
<dbReference type="Gene3D" id="1.25.40.180">
    <property type="match status" value="1"/>
</dbReference>
<dbReference type="SUPFAM" id="SSF48371">
    <property type="entry name" value="ARM repeat"/>
    <property type="match status" value="1"/>
</dbReference>
<evidence type="ECO:0000259" key="7">
    <source>
        <dbReference type="PROSITE" id="PS51366"/>
    </source>
</evidence>
<evidence type="ECO:0000256" key="6">
    <source>
        <dbReference type="SAM" id="MobiDB-lite"/>
    </source>
</evidence>
<feature type="compositionally biased region" description="Low complexity" evidence="6">
    <location>
        <begin position="770"/>
        <end position="806"/>
    </location>
</feature>
<comment type="caution">
    <text evidence="8">The sequence shown here is derived from an EMBL/GenBank/DDBJ whole genome shotgun (WGS) entry which is preliminary data.</text>
</comment>
<dbReference type="Pfam" id="PF02854">
    <property type="entry name" value="MIF4G"/>
    <property type="match status" value="1"/>
</dbReference>
<evidence type="ECO:0000256" key="2">
    <source>
        <dbReference type="ARBA" id="ARBA00006856"/>
    </source>
</evidence>
<comment type="similarity">
    <text evidence="2">Belongs to the CWC22 family.</text>
</comment>
<feature type="region of interest" description="Disordered" evidence="6">
    <location>
        <begin position="463"/>
        <end position="503"/>
    </location>
</feature>
<feature type="compositionally biased region" description="Basic residues" evidence="6">
    <location>
        <begin position="809"/>
        <end position="825"/>
    </location>
</feature>
<dbReference type="InterPro" id="IPR016024">
    <property type="entry name" value="ARM-type_fold"/>
</dbReference>
<feature type="compositionally biased region" description="Low complexity" evidence="6">
    <location>
        <begin position="922"/>
        <end position="939"/>
    </location>
</feature>
<dbReference type="GO" id="GO:0005634">
    <property type="term" value="C:nucleus"/>
    <property type="evidence" value="ECO:0007669"/>
    <property type="project" value="UniProtKB-SubCell"/>
</dbReference>
<sequence>MAADDDAPDVDYEGEEEEEEEHVDSHIALPIKPGAGDSETEDEDDDDDEAAGPPPAAAADVSTTVAVASPTEKKLFSMGNDGATTMDNDKTAVAALGFRPPPSSKMDRALDAQRETPNANDVSNSHSQSRGYENSRRSNNDDACNSDNNHRGAMKRQPENTDDIVGVYIPPAKRRLMEEQRMANNNEAEASSNPASMKQQQIVTPIHIQRQTWENLQRCINGTINRLSPSTIKPLIHALFTDANLVRGRGLLARSIIKATSGSPQYAPTYAALMAVVNTKLPECGELLLTRAILLFRQAYKYRDRNTVSSTLALLGHLFNQGMAHELLSLQILTLLLDGDPTEDSVDVAVGYMCIVGRQLTEVSPAGVHAVMERFRGLLHEGSIGRRAQYRIETLLKIKKRGFQEYPTIPDEENLDLVEREDQITFELGLDDEGLSNEEGLDVFRFDDEYDEKEEEWAKIKAEILGVDDDDDESGSGSESGSESEEGDEDEAPTEQQAGDKKTVVIEDLTETDLVHLRRTIYLTIMSSATFEECTHKLAKMDIPPGRECELINMIIECCSQERTFLRYYGLVSGRFCLLHERWRTAFEQAFAKQYSTIHRLETNKLRNVAKLFGHLLHTDSFSWAVLGCIHLNEDETTSSSRIFIKILIQEMAEAMGMVTLKQRFDTDNAEPDGHIGEDAPPVAAIALPGRRGQDQHEPSSREWFRGMFPKDNARNTRYAINFFTSIGLGPLTDGMREFLKNAPKLILAQAQAQAARDAAQKEKEDDESSVISTSSSDTSSVSSSSSGSSMSSSSYTSTSSYSSYSADRRKKSSAKRNGGRKRGGRSSSSYSSYSSSGSDSSPSRDRGRKNYSSKDSAKRSRSRHDSVSSNDRDRGAGKHSGKDSTPDVSNKKRSVSVSPPRVEGRKGGNRRDSRRRRRRSYSSSRSGSSGRGYSSERQSNGDGKRKESARTSPHNNVEQAHHQSHRAKKARS</sequence>
<dbReference type="InterPro" id="IPR003890">
    <property type="entry name" value="MIF4G-like_typ-3"/>
</dbReference>
<feature type="compositionally biased region" description="Acidic residues" evidence="6">
    <location>
        <begin position="482"/>
        <end position="493"/>
    </location>
</feature>
<comment type="subcellular location">
    <subcellularLocation>
        <location evidence="1">Nucleus</location>
    </subcellularLocation>
</comment>
<feature type="region of interest" description="Disordered" evidence="6">
    <location>
        <begin position="757"/>
        <end position="973"/>
    </location>
</feature>
<feature type="compositionally biased region" description="Polar residues" evidence="6">
    <location>
        <begin position="115"/>
        <end position="132"/>
    </location>
</feature>
<dbReference type="PANTHER" id="PTHR18034:SF3">
    <property type="entry name" value="PRE-MRNA-SPLICING FACTOR CWC22 HOMOLOG"/>
    <property type="match status" value="1"/>
</dbReference>
<protein>
    <recommendedName>
        <fullName evidence="7">MI domain-containing protein</fullName>
    </recommendedName>
</protein>
<evidence type="ECO:0000313" key="8">
    <source>
        <dbReference type="EMBL" id="KAL3757278.1"/>
    </source>
</evidence>
<dbReference type="PANTHER" id="PTHR18034">
    <property type="entry name" value="CELL CYCLE CONTROL PROTEIN CWF22-RELATED"/>
    <property type="match status" value="1"/>
</dbReference>
<dbReference type="GO" id="GO:0008380">
    <property type="term" value="P:RNA splicing"/>
    <property type="evidence" value="ECO:0007669"/>
    <property type="project" value="UniProtKB-KW"/>
</dbReference>
<feature type="region of interest" description="Disordered" evidence="6">
    <location>
        <begin position="1"/>
        <end position="66"/>
    </location>
</feature>
<feature type="compositionally biased region" description="Basic and acidic residues" evidence="6">
    <location>
        <begin position="856"/>
        <end position="886"/>
    </location>
</feature>
<name>A0ABD3LZV2_9STRA</name>
<proteinExistence type="inferred from homology"/>
<dbReference type="GO" id="GO:0006397">
    <property type="term" value="P:mRNA processing"/>
    <property type="evidence" value="ECO:0007669"/>
    <property type="project" value="UniProtKB-KW"/>
</dbReference>
<dbReference type="InterPro" id="IPR050781">
    <property type="entry name" value="CWC22_splicing_factor"/>
</dbReference>
<feature type="compositionally biased region" description="Basic residues" evidence="6">
    <location>
        <begin position="963"/>
        <end position="973"/>
    </location>
</feature>
<feature type="compositionally biased region" description="Basic and acidic residues" evidence="6">
    <location>
        <begin position="105"/>
        <end position="114"/>
    </location>
</feature>
<gene>
    <name evidence="8" type="ORF">ACHAWU_008439</name>
</gene>
<dbReference type="InterPro" id="IPR003891">
    <property type="entry name" value="Initiation_fac_eIF4g_MI"/>
</dbReference>
<dbReference type="SMART" id="SM00543">
    <property type="entry name" value="MIF4G"/>
    <property type="match status" value="1"/>
</dbReference>
<feature type="compositionally biased region" description="Acidic residues" evidence="6">
    <location>
        <begin position="1"/>
        <end position="22"/>
    </location>
</feature>
<feature type="domain" description="MI" evidence="7">
    <location>
        <begin position="516"/>
        <end position="632"/>
    </location>
</feature>
<dbReference type="AlphaFoldDB" id="A0ABD3LZV2"/>
<accession>A0ABD3LZV2</accession>
<evidence type="ECO:0000256" key="3">
    <source>
        <dbReference type="ARBA" id="ARBA00022664"/>
    </source>
</evidence>
<dbReference type="EMBL" id="JALLBG020000268">
    <property type="protein sequence ID" value="KAL3757278.1"/>
    <property type="molecule type" value="Genomic_DNA"/>
</dbReference>
<feature type="compositionally biased region" description="Low complexity" evidence="6">
    <location>
        <begin position="826"/>
        <end position="842"/>
    </location>
</feature>
<feature type="compositionally biased region" description="Basic and acidic residues" evidence="6">
    <location>
        <begin position="903"/>
        <end position="912"/>
    </location>
</feature>
<dbReference type="PROSITE" id="PS51366">
    <property type="entry name" value="MI"/>
    <property type="match status" value="1"/>
</dbReference>
<reference evidence="8 9" key="1">
    <citation type="submission" date="2024-10" db="EMBL/GenBank/DDBJ databases">
        <title>Updated reference genomes for cyclostephanoid diatoms.</title>
        <authorList>
            <person name="Roberts W.R."/>
            <person name="Alverson A.J."/>
        </authorList>
    </citation>
    <scope>NUCLEOTIDE SEQUENCE [LARGE SCALE GENOMIC DNA]</scope>
    <source>
        <strain evidence="8 9">AJA232-27</strain>
    </source>
</reference>
<evidence type="ECO:0000256" key="1">
    <source>
        <dbReference type="ARBA" id="ARBA00004123"/>
    </source>
</evidence>
<evidence type="ECO:0000256" key="5">
    <source>
        <dbReference type="ARBA" id="ARBA00023242"/>
    </source>
</evidence>
<evidence type="ECO:0000256" key="4">
    <source>
        <dbReference type="ARBA" id="ARBA00023187"/>
    </source>
</evidence>
<feature type="region of interest" description="Disordered" evidence="6">
    <location>
        <begin position="95"/>
        <end position="166"/>
    </location>
</feature>
<keyword evidence="9" id="KW-1185">Reference proteome</keyword>
<feature type="compositionally biased region" description="Acidic residues" evidence="6">
    <location>
        <begin position="38"/>
        <end position="50"/>
    </location>
</feature>
<feature type="compositionally biased region" description="Low complexity" evidence="6">
    <location>
        <begin position="57"/>
        <end position="66"/>
    </location>
</feature>
<keyword evidence="4" id="KW-0508">mRNA splicing</keyword>
<keyword evidence="5" id="KW-0539">Nucleus</keyword>
<dbReference type="SMART" id="SM00544">
    <property type="entry name" value="MA3"/>
    <property type="match status" value="1"/>
</dbReference>
<evidence type="ECO:0000313" key="9">
    <source>
        <dbReference type="Proteomes" id="UP001530293"/>
    </source>
</evidence>
<keyword evidence="3" id="KW-0507">mRNA processing</keyword>
<dbReference type="Pfam" id="PF02847">
    <property type="entry name" value="MA3"/>
    <property type="match status" value="1"/>
</dbReference>